<gene>
    <name evidence="1" type="primary">tagF</name>
    <name evidence="1" type="ORF">HRQ87_02665</name>
</gene>
<dbReference type="Pfam" id="PF09867">
    <property type="entry name" value="TagF_N"/>
    <property type="match status" value="1"/>
</dbReference>
<name>A0ABX2ITK3_9RHOB</name>
<dbReference type="Proteomes" id="UP000777935">
    <property type="component" value="Unassembled WGS sequence"/>
</dbReference>
<dbReference type="Gene3D" id="3.40.1730.10">
    <property type="entry name" value="pa0076 domain"/>
    <property type="match status" value="1"/>
</dbReference>
<proteinExistence type="predicted"/>
<dbReference type="RefSeq" id="WP_174134924.1">
    <property type="nucleotide sequence ID" value="NZ_JABUFE010000001.1"/>
</dbReference>
<dbReference type="EMBL" id="JABUFE010000001">
    <property type="protein sequence ID" value="NSX53694.1"/>
    <property type="molecule type" value="Genomic_DNA"/>
</dbReference>
<organism evidence="1 2">
    <name type="scientific">Parasulfitobacter algicola</name>
    <dbReference type="NCBI Taxonomy" id="2614809"/>
    <lineage>
        <taxon>Bacteria</taxon>
        <taxon>Pseudomonadati</taxon>
        <taxon>Pseudomonadota</taxon>
        <taxon>Alphaproteobacteria</taxon>
        <taxon>Rhodobacterales</taxon>
        <taxon>Roseobacteraceae</taxon>
        <taxon>Parasulfitobacter</taxon>
    </lineage>
</organism>
<protein>
    <submittedName>
        <fullName evidence="1">Type VI secretion system-associated protein TagF</fullName>
    </submittedName>
</protein>
<dbReference type="InterPro" id="IPR017748">
    <property type="entry name" value="TagF"/>
</dbReference>
<evidence type="ECO:0000313" key="1">
    <source>
        <dbReference type="EMBL" id="NSX53694.1"/>
    </source>
</evidence>
<reference evidence="1 2" key="1">
    <citation type="submission" date="2020-06" db="EMBL/GenBank/DDBJ databases">
        <title>Sulfitobacter algicola sp. nov., isolated from green algae.</title>
        <authorList>
            <person name="Wang C."/>
        </authorList>
    </citation>
    <scope>NUCLEOTIDE SEQUENCE [LARGE SCALE GENOMIC DNA]</scope>
    <source>
        <strain evidence="1 2">1151</strain>
    </source>
</reference>
<sequence length="207" mass="22733">MTDQPAYGFYGKMPCVGDFVRRGLSQPFVSVWDEWMQTLLMAGETAMGVRWHDCYLSAPIWRFALSPGMCGPHAVTGLMMPSIDRVGRRFPLCVAAEMDATAWTACLAVHPIIDRLEQAALRTLDDDATLEHLQDTLAELPPPAKITLVNTHSAGFAACHDIKNTTSIWVATIDTQSRVLVTPTLPQGAAQATALFDLNDPYWALTN</sequence>
<keyword evidence="2" id="KW-1185">Reference proteome</keyword>
<comment type="caution">
    <text evidence="1">The sequence shown here is derived from an EMBL/GenBank/DDBJ whole genome shotgun (WGS) entry which is preliminary data.</text>
</comment>
<dbReference type="InterPro" id="IPR038225">
    <property type="entry name" value="TagF_sf"/>
</dbReference>
<accession>A0ABX2ITK3</accession>
<dbReference type="NCBIfam" id="TIGR03373">
    <property type="entry name" value="VI_minor_4"/>
    <property type="match status" value="1"/>
</dbReference>
<evidence type="ECO:0000313" key="2">
    <source>
        <dbReference type="Proteomes" id="UP000777935"/>
    </source>
</evidence>